<dbReference type="Proteomes" id="UP001153050">
    <property type="component" value="Unassembled WGS sequence"/>
</dbReference>
<sequence>MKWGAAKNSLWRGKRLGHKPSSFHNQPWATSPRLRAGRVLVVPPAMSEATWYLDGTFWQCSVWALPTSGRGE</sequence>
<reference evidence="1 2" key="1">
    <citation type="submission" date="2022-03" db="EMBL/GenBank/DDBJ databases">
        <authorList>
            <person name="Brunel B."/>
        </authorList>
    </citation>
    <scope>NUCLEOTIDE SEQUENCE [LARGE SCALE GENOMIC DNA]</scope>
    <source>
        <strain evidence="1">STM5069sample</strain>
    </source>
</reference>
<evidence type="ECO:0008006" key="3">
    <source>
        <dbReference type="Google" id="ProtNLM"/>
    </source>
</evidence>
<keyword evidence="2" id="KW-1185">Reference proteome</keyword>
<name>A0ABN8JDW1_9HYPH</name>
<organism evidence="1 2">
    <name type="scientific">Mesorhizobium escarrei</name>
    <dbReference type="NCBI Taxonomy" id="666018"/>
    <lineage>
        <taxon>Bacteria</taxon>
        <taxon>Pseudomonadati</taxon>
        <taxon>Pseudomonadota</taxon>
        <taxon>Alphaproteobacteria</taxon>
        <taxon>Hyphomicrobiales</taxon>
        <taxon>Phyllobacteriaceae</taxon>
        <taxon>Mesorhizobium</taxon>
    </lineage>
</organism>
<proteinExistence type="predicted"/>
<comment type="caution">
    <text evidence="1">The sequence shown here is derived from an EMBL/GenBank/DDBJ whole genome shotgun (WGS) entry which is preliminary data.</text>
</comment>
<protein>
    <recommendedName>
        <fullName evidence="3">Transposase</fullName>
    </recommendedName>
</protein>
<evidence type="ECO:0000313" key="2">
    <source>
        <dbReference type="Proteomes" id="UP001153050"/>
    </source>
</evidence>
<accession>A0ABN8JDW1</accession>
<dbReference type="EMBL" id="CAKXZT010000008">
    <property type="protein sequence ID" value="CAH2395338.1"/>
    <property type="molecule type" value="Genomic_DNA"/>
</dbReference>
<gene>
    <name evidence="1" type="ORF">MES5069_1050019</name>
</gene>
<evidence type="ECO:0000313" key="1">
    <source>
        <dbReference type="EMBL" id="CAH2395338.1"/>
    </source>
</evidence>